<evidence type="ECO:0000313" key="3">
    <source>
        <dbReference type="Proteomes" id="UP000270094"/>
    </source>
</evidence>
<accession>A0A3P7IAD9</accession>
<evidence type="ECO:0000256" key="1">
    <source>
        <dbReference type="SAM" id="Phobius"/>
    </source>
</evidence>
<organism evidence="2 3">
    <name type="scientific">Strongylus vulgaris</name>
    <name type="common">Blood worm</name>
    <dbReference type="NCBI Taxonomy" id="40348"/>
    <lineage>
        <taxon>Eukaryota</taxon>
        <taxon>Metazoa</taxon>
        <taxon>Ecdysozoa</taxon>
        <taxon>Nematoda</taxon>
        <taxon>Chromadorea</taxon>
        <taxon>Rhabditida</taxon>
        <taxon>Rhabditina</taxon>
        <taxon>Rhabditomorpha</taxon>
        <taxon>Strongyloidea</taxon>
        <taxon>Strongylidae</taxon>
        <taxon>Strongylus</taxon>
    </lineage>
</organism>
<sequence length="97" mass="11185">MPHMRLHYEAEVINYWKSLIEYDEQITETKKAIAQPRDATISTVADMANGGDVSIIYILLPIFAVIFTVLLVRCLVYWRIAEDRSIGDRNEKMPLIS</sequence>
<dbReference type="AlphaFoldDB" id="A0A3P7IAD9"/>
<keyword evidence="3" id="KW-1185">Reference proteome</keyword>
<dbReference type="Proteomes" id="UP000270094">
    <property type="component" value="Unassembled WGS sequence"/>
</dbReference>
<name>A0A3P7IAD9_STRVU</name>
<feature type="transmembrane region" description="Helical" evidence="1">
    <location>
        <begin position="55"/>
        <end position="76"/>
    </location>
</feature>
<proteinExistence type="predicted"/>
<evidence type="ECO:0000313" key="2">
    <source>
        <dbReference type="EMBL" id="VDM66466.1"/>
    </source>
</evidence>
<protein>
    <submittedName>
        <fullName evidence="2">Uncharacterized protein</fullName>
    </submittedName>
</protein>
<keyword evidence="1" id="KW-1133">Transmembrane helix</keyword>
<dbReference type="OrthoDB" id="5858821at2759"/>
<reference evidence="2 3" key="1">
    <citation type="submission" date="2018-11" db="EMBL/GenBank/DDBJ databases">
        <authorList>
            <consortium name="Pathogen Informatics"/>
        </authorList>
    </citation>
    <scope>NUCLEOTIDE SEQUENCE [LARGE SCALE GENOMIC DNA]</scope>
</reference>
<keyword evidence="1" id="KW-0812">Transmembrane</keyword>
<gene>
    <name evidence="2" type="ORF">SVUK_LOCUS1464</name>
</gene>
<dbReference type="EMBL" id="UYYB01002874">
    <property type="protein sequence ID" value="VDM66466.1"/>
    <property type="molecule type" value="Genomic_DNA"/>
</dbReference>
<keyword evidence="1" id="KW-0472">Membrane</keyword>